<dbReference type="GO" id="GO:0005524">
    <property type="term" value="F:ATP binding"/>
    <property type="evidence" value="ECO:0007669"/>
    <property type="project" value="UniProtKB-UniRule"/>
</dbReference>
<evidence type="ECO:0000256" key="1">
    <source>
        <dbReference type="PROSITE-ProRule" id="PRU00409"/>
    </source>
</evidence>
<dbReference type="GO" id="GO:0046872">
    <property type="term" value="F:metal ion binding"/>
    <property type="evidence" value="ECO:0007669"/>
    <property type="project" value="InterPro"/>
</dbReference>
<proteinExistence type="predicted"/>
<dbReference type="RefSeq" id="WP_008067711.1">
    <property type="nucleotide sequence ID" value="NZ_AQWK01000013.1"/>
</dbReference>
<dbReference type="InterPro" id="IPR011761">
    <property type="entry name" value="ATP-grasp"/>
</dbReference>
<dbReference type="Gene3D" id="3.30.470.20">
    <property type="entry name" value="ATP-grasp fold, B domain"/>
    <property type="match status" value="1"/>
</dbReference>
<dbReference type="InterPro" id="IPR013815">
    <property type="entry name" value="ATP_grasp_subdomain_1"/>
</dbReference>
<dbReference type="OrthoDB" id="40611at2"/>
<keyword evidence="4" id="KW-1185">Reference proteome</keyword>
<dbReference type="InParanoid" id="F1Z7J7"/>
<dbReference type="HOGENOM" id="CLU_054359_0_0_5"/>
<dbReference type="eggNOG" id="COG2232">
    <property type="taxonomic scope" value="Bacteria"/>
</dbReference>
<dbReference type="PROSITE" id="PS50975">
    <property type="entry name" value="ATP_GRASP"/>
    <property type="match status" value="1"/>
</dbReference>
<keyword evidence="1" id="KW-0067">ATP-binding</keyword>
<protein>
    <recommendedName>
        <fullName evidence="2">ATP-grasp domain-containing protein</fullName>
    </recommendedName>
</protein>
<feature type="domain" description="ATP-grasp" evidence="2">
    <location>
        <begin position="127"/>
        <end position="328"/>
    </location>
</feature>
<evidence type="ECO:0000313" key="3">
    <source>
        <dbReference type="EMBL" id="EGD59388.1"/>
    </source>
</evidence>
<dbReference type="AlphaFoldDB" id="F1Z7J7"/>
<sequence>MTILLFAIEPGRSGPARLPQNLMTAGLGVTIVCPTDNPLYHTASCDHRVALPHTKSGWRMARILDKAVRTTRTRMIIPADEQALALLRAVLDGPYARGVGERTRHVLTQSLAAPEALDKLIFKSHTMALARTLGIAVPDGRTVETLEDARAFAAAAGYPVFLKHSFSWAGAGVVKCADEAELAAALAAMQTGESRLKATLRRLLGRDWYPAQAPIDIQSPIAGRPAMYCALAWKGRLIAGFAGTPLAVSSETGPSTCVEVGAHVLMEAMSRKMIEATGATGLIGFDFMLAKADGMPHMLECNARPIQISHLGYRIGVDIAADLRAVLGGKPLPSSPRSATCSLDVCLFPYALAADRVPRHLFCDIPGADPALMAFGRAMLAMIEARHKAEATSLIGDTLAATGIQPIAA</sequence>
<comment type="caution">
    <text evidence="3">The sequence shown here is derived from an EMBL/GenBank/DDBJ whole genome shotgun (WGS) entry which is preliminary data.</text>
</comment>
<organism evidence="3 4">
    <name type="scientific">Novosphingobium nitrogenifigens DSM 19370</name>
    <dbReference type="NCBI Taxonomy" id="983920"/>
    <lineage>
        <taxon>Bacteria</taxon>
        <taxon>Pseudomonadati</taxon>
        <taxon>Pseudomonadota</taxon>
        <taxon>Alphaproteobacteria</taxon>
        <taxon>Sphingomonadales</taxon>
        <taxon>Sphingomonadaceae</taxon>
        <taxon>Novosphingobium</taxon>
    </lineage>
</organism>
<accession>F1Z7J7</accession>
<keyword evidence="1" id="KW-0547">Nucleotide-binding</keyword>
<dbReference type="STRING" id="983920.Y88_1543"/>
<dbReference type="Gene3D" id="3.30.1490.20">
    <property type="entry name" value="ATP-grasp fold, A domain"/>
    <property type="match status" value="1"/>
</dbReference>
<reference evidence="3 4" key="1">
    <citation type="journal article" date="2012" name="J. Bacteriol.">
        <title>Draft Genome Sequence of Novosphingobium nitrogenifigens Y88T.</title>
        <authorList>
            <person name="Strabala T.J."/>
            <person name="Macdonald L."/>
            <person name="Liu V."/>
            <person name="Smit A.M."/>
        </authorList>
    </citation>
    <scope>NUCLEOTIDE SEQUENCE [LARGE SCALE GENOMIC DNA]</scope>
    <source>
        <strain evidence="3 4">DSM 19370</strain>
    </source>
</reference>
<dbReference type="SUPFAM" id="SSF56059">
    <property type="entry name" value="Glutathione synthetase ATP-binding domain-like"/>
    <property type="match status" value="1"/>
</dbReference>
<dbReference type="Proteomes" id="UP000004728">
    <property type="component" value="Unassembled WGS sequence"/>
</dbReference>
<name>F1Z7J7_9SPHN</name>
<dbReference type="Pfam" id="PF02786">
    <property type="entry name" value="CPSase_L_D2"/>
    <property type="match status" value="1"/>
</dbReference>
<gene>
    <name evidence="3" type="ORF">Y88_1543</name>
</gene>
<dbReference type="InterPro" id="IPR005479">
    <property type="entry name" value="CPAse_ATP-bd"/>
</dbReference>
<evidence type="ECO:0000313" key="4">
    <source>
        <dbReference type="Proteomes" id="UP000004728"/>
    </source>
</evidence>
<evidence type="ECO:0000259" key="2">
    <source>
        <dbReference type="PROSITE" id="PS50975"/>
    </source>
</evidence>
<dbReference type="EMBL" id="AEWJ01000033">
    <property type="protein sequence ID" value="EGD59388.1"/>
    <property type="molecule type" value="Genomic_DNA"/>
</dbReference>